<evidence type="ECO:0000259" key="1">
    <source>
        <dbReference type="Pfam" id="PF06985"/>
    </source>
</evidence>
<sequence>MQPTVAAHWQREQIISNVGKSEKPYLWASKWTTGPVPVIYPATRVWLFGAWKTAGASMPPHWLVGLGCMMAAKNDSELLRPRDADGAMEKTSFIPNASVKICTEFGDPMASVVPGRVRMTNSRSVACFGLARPWMKVCKDQHDCVPKGSVLPKSVLAITGTRERMSVHLLETEGQPGDYVALSHSWGKGRPLVTTTRNIEDFRREIPFDDLPRTFRDAVSITNELRFCYLWIDSLCIIQNSPDDWAEQSMCMAAIYAGSNITIFAAGSSSDEEGIFLTRSEIYNPPDNDTGLGDARPPAIATAAVKLSSGQTSQLTFFPQRINDGGLGTLTFPLDPITQDPLSSRAWAFQERILWPRKLMYGHDQMYWECKQSLFSEDGTRGKPITPLVEQISRTETEQNGRERRRDGWPKLVTSYSEGRLTYMTDKLPALAGLAQAIGEATSAEYYAGIWSSHLWQDLLWHVHLEPESAPFGYTYVEDFTAYQEKYHGPIPLASEQKSHPWQEILEKCRKVVTPDCPPLPPDVEVRMIRQNADIGEITKSGLTLKRPKMYVAPTWSFASVDAPVTYSYSEDAGMGVVAEGLDIRTELAGPNRYGHVKSGTLIIKGPLLPLMSPPEDSKTFFFGSKATVDITEYRTVAGVDIERVFFDIKPVFPCWALMVGLKTAILVVPEKDAGEELRSGLQSIDGGDHWVRVGMSDALYGFEKFWERAQKNEWMGEVTMV</sequence>
<dbReference type="InterPro" id="IPR010730">
    <property type="entry name" value="HET"/>
</dbReference>
<comment type="caution">
    <text evidence="2">The sequence shown here is derived from an EMBL/GenBank/DDBJ whole genome shotgun (WGS) entry which is preliminary data.</text>
</comment>
<dbReference type="Pfam" id="PF06985">
    <property type="entry name" value="HET"/>
    <property type="match status" value="1"/>
</dbReference>
<dbReference type="AlphaFoldDB" id="A0AAJ0LV56"/>
<keyword evidence="3" id="KW-1185">Reference proteome</keyword>
<dbReference type="EMBL" id="JAWDJX010000005">
    <property type="protein sequence ID" value="KAK3056515.1"/>
    <property type="molecule type" value="Genomic_DNA"/>
</dbReference>
<organism evidence="2 3">
    <name type="scientific">Extremus antarcticus</name>
    <dbReference type="NCBI Taxonomy" id="702011"/>
    <lineage>
        <taxon>Eukaryota</taxon>
        <taxon>Fungi</taxon>
        <taxon>Dikarya</taxon>
        <taxon>Ascomycota</taxon>
        <taxon>Pezizomycotina</taxon>
        <taxon>Dothideomycetes</taxon>
        <taxon>Dothideomycetidae</taxon>
        <taxon>Mycosphaerellales</taxon>
        <taxon>Extremaceae</taxon>
        <taxon>Extremus</taxon>
    </lineage>
</organism>
<gene>
    <name evidence="2" type="ORF">LTR09_002308</name>
</gene>
<dbReference type="Proteomes" id="UP001271007">
    <property type="component" value="Unassembled WGS sequence"/>
</dbReference>
<proteinExistence type="predicted"/>
<feature type="domain" description="Heterokaryon incompatibility" evidence="1">
    <location>
        <begin position="179"/>
        <end position="351"/>
    </location>
</feature>
<protein>
    <recommendedName>
        <fullName evidence="1">Heterokaryon incompatibility domain-containing protein</fullName>
    </recommendedName>
</protein>
<evidence type="ECO:0000313" key="3">
    <source>
        <dbReference type="Proteomes" id="UP001271007"/>
    </source>
</evidence>
<dbReference type="PANTHER" id="PTHR33112">
    <property type="entry name" value="DOMAIN PROTEIN, PUTATIVE-RELATED"/>
    <property type="match status" value="1"/>
</dbReference>
<evidence type="ECO:0000313" key="2">
    <source>
        <dbReference type="EMBL" id="KAK3056515.1"/>
    </source>
</evidence>
<accession>A0AAJ0LV56</accession>
<reference evidence="2" key="1">
    <citation type="submission" date="2023-04" db="EMBL/GenBank/DDBJ databases">
        <title>Black Yeasts Isolated from many extreme environments.</title>
        <authorList>
            <person name="Coleine C."/>
            <person name="Stajich J.E."/>
            <person name="Selbmann L."/>
        </authorList>
    </citation>
    <scope>NUCLEOTIDE SEQUENCE</scope>
    <source>
        <strain evidence="2">CCFEE 5312</strain>
    </source>
</reference>
<dbReference type="PANTHER" id="PTHR33112:SF16">
    <property type="entry name" value="HETEROKARYON INCOMPATIBILITY DOMAIN-CONTAINING PROTEIN"/>
    <property type="match status" value="1"/>
</dbReference>
<name>A0AAJ0LV56_9PEZI</name>